<evidence type="ECO:0000256" key="7">
    <source>
        <dbReference type="SAM" id="MobiDB-lite"/>
    </source>
</evidence>
<reference evidence="8 9" key="1">
    <citation type="journal article" date="2023" name="G3 (Bethesda)">
        <title>A haplotype-resolved chromosome-scale genome for Quercus rubra L. provides insights into the genetics of adaptive traits for red oak species.</title>
        <authorList>
            <person name="Kapoor B."/>
            <person name="Jenkins J."/>
            <person name="Schmutz J."/>
            <person name="Zhebentyayeva T."/>
            <person name="Kuelheim C."/>
            <person name="Coggeshall M."/>
            <person name="Heim C."/>
            <person name="Lasky J.R."/>
            <person name="Leites L."/>
            <person name="Islam-Faridi N."/>
            <person name="Romero-Severson J."/>
            <person name="DeLeo V.L."/>
            <person name="Lucas S.M."/>
            <person name="Lazic D."/>
            <person name="Gailing O."/>
            <person name="Carlson J."/>
            <person name="Staton M."/>
        </authorList>
    </citation>
    <scope>NUCLEOTIDE SEQUENCE [LARGE SCALE GENOMIC DNA]</scope>
    <source>
        <strain evidence="8">Pseudo-F2</strain>
    </source>
</reference>
<comment type="subcellular location">
    <subcellularLocation>
        <location evidence="1">Nucleus</location>
    </subcellularLocation>
</comment>
<feature type="compositionally biased region" description="Polar residues" evidence="7">
    <location>
        <begin position="267"/>
        <end position="292"/>
    </location>
</feature>
<dbReference type="PANTHER" id="PTHR12558">
    <property type="entry name" value="CELL DIVISION CYCLE 16,23,27"/>
    <property type="match status" value="1"/>
</dbReference>
<dbReference type="GO" id="GO:0005680">
    <property type="term" value="C:anaphase-promoting complex"/>
    <property type="evidence" value="ECO:0007669"/>
    <property type="project" value="UniProtKB-ARBA"/>
</dbReference>
<feature type="repeat" description="TPR" evidence="6">
    <location>
        <begin position="104"/>
        <end position="137"/>
    </location>
</feature>
<dbReference type="Pfam" id="PF13432">
    <property type="entry name" value="TPR_16"/>
    <property type="match status" value="1"/>
</dbReference>
<feature type="compositionally biased region" description="Polar residues" evidence="7">
    <location>
        <begin position="244"/>
        <end position="256"/>
    </location>
</feature>
<feature type="repeat" description="TPR" evidence="6">
    <location>
        <begin position="708"/>
        <end position="741"/>
    </location>
</feature>
<dbReference type="PROSITE" id="PS50005">
    <property type="entry name" value="TPR"/>
    <property type="match status" value="5"/>
</dbReference>
<dbReference type="EMBL" id="JAXUIC010000009">
    <property type="protein sequence ID" value="KAK4572256.1"/>
    <property type="molecule type" value="Genomic_DNA"/>
</dbReference>
<dbReference type="AlphaFoldDB" id="A0AAN7EI10"/>
<dbReference type="Pfam" id="PF00515">
    <property type="entry name" value="TPR_1"/>
    <property type="match status" value="1"/>
</dbReference>
<keyword evidence="2" id="KW-0677">Repeat</keyword>
<feature type="repeat" description="TPR" evidence="6">
    <location>
        <begin position="538"/>
        <end position="571"/>
    </location>
</feature>
<evidence type="ECO:0000256" key="5">
    <source>
        <dbReference type="ARBA" id="ARBA00038210"/>
    </source>
</evidence>
<dbReference type="SUPFAM" id="SSF48452">
    <property type="entry name" value="TPR-like"/>
    <property type="match status" value="2"/>
</dbReference>
<name>A0AAN7EI10_QUERU</name>
<dbReference type="SMART" id="SM00028">
    <property type="entry name" value="TPR"/>
    <property type="match status" value="8"/>
</dbReference>
<proteinExistence type="inferred from homology"/>
<dbReference type="GO" id="GO:0007091">
    <property type="term" value="P:metaphase/anaphase transition of mitotic cell cycle"/>
    <property type="evidence" value="ECO:0007669"/>
    <property type="project" value="TreeGrafter"/>
</dbReference>
<dbReference type="Pfam" id="PF13181">
    <property type="entry name" value="TPR_8"/>
    <property type="match status" value="1"/>
</dbReference>
<dbReference type="FunFam" id="1.25.40.10:FF:000018">
    <property type="entry name" value="Cell division cycle protein 27 homolog B"/>
    <property type="match status" value="1"/>
</dbReference>
<keyword evidence="3 6" id="KW-0802">TPR repeat</keyword>
<dbReference type="Pfam" id="PF12895">
    <property type="entry name" value="ANAPC3"/>
    <property type="match status" value="1"/>
</dbReference>
<dbReference type="InterPro" id="IPR019734">
    <property type="entry name" value="TPR_rpt"/>
</dbReference>
<evidence type="ECO:0008006" key="10">
    <source>
        <dbReference type="Google" id="ProtNLM"/>
    </source>
</evidence>
<dbReference type="InterPro" id="IPR011990">
    <property type="entry name" value="TPR-like_helical_dom_sf"/>
</dbReference>
<feature type="repeat" description="TPR" evidence="6">
    <location>
        <begin position="572"/>
        <end position="605"/>
    </location>
</feature>
<dbReference type="GO" id="GO:0051301">
    <property type="term" value="P:cell division"/>
    <property type="evidence" value="ECO:0007669"/>
    <property type="project" value="TreeGrafter"/>
</dbReference>
<feature type="region of interest" description="Disordered" evidence="7">
    <location>
        <begin position="310"/>
        <end position="332"/>
    </location>
</feature>
<feature type="repeat" description="TPR" evidence="6">
    <location>
        <begin position="606"/>
        <end position="639"/>
    </location>
</feature>
<dbReference type="Gene3D" id="1.25.40.10">
    <property type="entry name" value="Tetratricopeptide repeat domain"/>
    <property type="match status" value="4"/>
</dbReference>
<evidence type="ECO:0000256" key="3">
    <source>
        <dbReference type="ARBA" id="ARBA00022803"/>
    </source>
</evidence>
<feature type="compositionally biased region" description="Low complexity" evidence="7">
    <location>
        <begin position="389"/>
        <end position="399"/>
    </location>
</feature>
<keyword evidence="4" id="KW-0539">Nucleus</keyword>
<evidence type="ECO:0000313" key="8">
    <source>
        <dbReference type="EMBL" id="KAK4572256.1"/>
    </source>
</evidence>
<evidence type="ECO:0000256" key="6">
    <source>
        <dbReference type="PROSITE-ProRule" id="PRU00339"/>
    </source>
</evidence>
<protein>
    <recommendedName>
        <fullName evidence="10">Cdc27B</fullName>
    </recommendedName>
</protein>
<organism evidence="8 9">
    <name type="scientific">Quercus rubra</name>
    <name type="common">Northern red oak</name>
    <name type="synonym">Quercus borealis</name>
    <dbReference type="NCBI Taxonomy" id="3512"/>
    <lineage>
        <taxon>Eukaryota</taxon>
        <taxon>Viridiplantae</taxon>
        <taxon>Streptophyta</taxon>
        <taxon>Embryophyta</taxon>
        <taxon>Tracheophyta</taxon>
        <taxon>Spermatophyta</taxon>
        <taxon>Magnoliopsida</taxon>
        <taxon>eudicotyledons</taxon>
        <taxon>Gunneridae</taxon>
        <taxon>Pentapetalae</taxon>
        <taxon>rosids</taxon>
        <taxon>fabids</taxon>
        <taxon>Fagales</taxon>
        <taxon>Fagaceae</taxon>
        <taxon>Quercus</taxon>
    </lineage>
</organism>
<dbReference type="Pfam" id="PF14559">
    <property type="entry name" value="TPR_19"/>
    <property type="match status" value="1"/>
</dbReference>
<dbReference type="GO" id="GO:0031145">
    <property type="term" value="P:anaphase-promoting complex-dependent catabolic process"/>
    <property type="evidence" value="ECO:0007669"/>
    <property type="project" value="TreeGrafter"/>
</dbReference>
<dbReference type="GO" id="GO:0005737">
    <property type="term" value="C:cytoplasm"/>
    <property type="evidence" value="ECO:0007669"/>
    <property type="project" value="TreeGrafter"/>
</dbReference>
<keyword evidence="9" id="KW-1185">Reference proteome</keyword>
<evidence type="ECO:0000313" key="9">
    <source>
        <dbReference type="Proteomes" id="UP001324115"/>
    </source>
</evidence>
<feature type="compositionally biased region" description="Low complexity" evidence="7">
    <location>
        <begin position="228"/>
        <end position="243"/>
    </location>
</feature>
<evidence type="ECO:0000256" key="1">
    <source>
        <dbReference type="ARBA" id="ARBA00004123"/>
    </source>
</evidence>
<comment type="caution">
    <text evidence="8">The sequence shown here is derived from an EMBL/GenBank/DDBJ whole genome shotgun (WGS) entry which is preliminary data.</text>
</comment>
<feature type="region of interest" description="Disordered" evidence="7">
    <location>
        <begin position="386"/>
        <end position="418"/>
    </location>
</feature>
<comment type="similarity">
    <text evidence="5">Belongs to the APC3/CDC27 family.</text>
</comment>
<dbReference type="GO" id="GO:0016567">
    <property type="term" value="P:protein ubiquitination"/>
    <property type="evidence" value="ECO:0007669"/>
    <property type="project" value="TreeGrafter"/>
</dbReference>
<dbReference type="Proteomes" id="UP001324115">
    <property type="component" value="Unassembled WGS sequence"/>
</dbReference>
<accession>A0AAN7EI10</accession>
<gene>
    <name evidence="8" type="ORF">RGQ29_030616</name>
</gene>
<evidence type="ECO:0000256" key="2">
    <source>
        <dbReference type="ARBA" id="ARBA00022737"/>
    </source>
</evidence>
<evidence type="ECO:0000256" key="4">
    <source>
        <dbReference type="ARBA" id="ARBA00023242"/>
    </source>
</evidence>
<dbReference type="PANTHER" id="PTHR12558:SF13">
    <property type="entry name" value="CELL DIVISION CYCLE PROTEIN 27 HOMOLOG"/>
    <property type="match status" value="1"/>
</dbReference>
<sequence>MMEAILIECVQNSLRQFMHRNAIFICERLCAQFPSETNLQLLAGCYLNNNQSYSAYHILKGTQMAQSRYLFAISCFQMDLLNEAEAALCPPANDPNAAEIPNGAAGHYLLGLIYRYTDRRKSAVHHFKQALSIDPLMWAAYEELCVLGAAEEATAVFGEAAALCIQKQYLNHGSASQSLHISNEDRNLVSGRNLGQGPDDASPRQLKHMQGNSLRDIPGNYHGATALGGAASQPSNGSSSNISFYNTPSPMASQLSGVAPPPLCRNAQPNGPNPSILNADSSPRSTVNSTIQAPRRKFVDEGKLRKISGRLFSDSGPRRSTRLSGEPGATNVSATMVVGNGTSNSSKYLGGSKLSSMAFRAVTVRKGQSWANENIDEGIRNEAFDDSRSNITLSTSSSSPAGDTRDLEQEGATIPTNGSIMNGSRVISGASEIMGLLRTLGEGYRLSCMYQCQEALDVYLKLPHKHYNTGWVLSQVGKAYFELVDYLEADRAFSLARQASPYSLEGMDIYSTVLYHLKEDMKLSYLAQELISTDRLAPQSWCAMGNCYSLQKDHETALKNFQRAVQLNPRFAYAHTLCGHEYVALEDFENGIKSYQSALRVNARHYNSWYGLGMIYLRQEKFEFSEHHFRMAFRINPRSSVIMSYLGTALHALKRSDEALAIMERAILADKKNPLPMYQKANILVSLENFDEALEALEELKEYAPRESSVYALMGRIYKRSKMYDKAMLHYGLALDLKPPATDVAAIKAAIEKLHVPDEIEDNL</sequence>
<feature type="region of interest" description="Disordered" evidence="7">
    <location>
        <begin position="188"/>
        <end position="294"/>
    </location>
</feature>